<proteinExistence type="predicted"/>
<feature type="region of interest" description="Disordered" evidence="1">
    <location>
        <begin position="205"/>
        <end position="355"/>
    </location>
</feature>
<dbReference type="AlphaFoldDB" id="A0A8S1KAV7"/>
<dbReference type="OMA" id="QADSHES"/>
<keyword evidence="2" id="KW-0732">Signal</keyword>
<accession>A0A8S1KAV7</accession>
<comment type="caution">
    <text evidence="3">The sequence shown here is derived from an EMBL/GenBank/DDBJ whole genome shotgun (WGS) entry which is preliminary data.</text>
</comment>
<evidence type="ECO:0000313" key="3">
    <source>
        <dbReference type="EMBL" id="CAD8051653.1"/>
    </source>
</evidence>
<feature type="compositionally biased region" description="Low complexity" evidence="1">
    <location>
        <begin position="240"/>
        <end position="256"/>
    </location>
</feature>
<evidence type="ECO:0000313" key="4">
    <source>
        <dbReference type="Proteomes" id="UP000688137"/>
    </source>
</evidence>
<evidence type="ECO:0000256" key="2">
    <source>
        <dbReference type="SAM" id="SignalP"/>
    </source>
</evidence>
<dbReference type="Proteomes" id="UP000688137">
    <property type="component" value="Unassembled WGS sequence"/>
</dbReference>
<feature type="compositionally biased region" description="Basic and acidic residues" evidence="1">
    <location>
        <begin position="229"/>
        <end position="239"/>
    </location>
</feature>
<dbReference type="EMBL" id="CAJJDM010000014">
    <property type="protein sequence ID" value="CAD8051653.1"/>
    <property type="molecule type" value="Genomic_DNA"/>
</dbReference>
<feature type="compositionally biased region" description="Acidic residues" evidence="1">
    <location>
        <begin position="257"/>
        <end position="355"/>
    </location>
</feature>
<gene>
    <name evidence="3" type="ORF">PPRIM_AZ9-3.1.T0180265</name>
</gene>
<organism evidence="3 4">
    <name type="scientific">Paramecium primaurelia</name>
    <dbReference type="NCBI Taxonomy" id="5886"/>
    <lineage>
        <taxon>Eukaryota</taxon>
        <taxon>Sar</taxon>
        <taxon>Alveolata</taxon>
        <taxon>Ciliophora</taxon>
        <taxon>Intramacronucleata</taxon>
        <taxon>Oligohymenophorea</taxon>
        <taxon>Peniculida</taxon>
        <taxon>Parameciidae</taxon>
        <taxon>Paramecium</taxon>
    </lineage>
</organism>
<protein>
    <submittedName>
        <fullName evidence="3">Uncharacterized protein</fullName>
    </submittedName>
</protein>
<feature type="signal peptide" evidence="2">
    <location>
        <begin position="1"/>
        <end position="15"/>
    </location>
</feature>
<evidence type="ECO:0000256" key="1">
    <source>
        <dbReference type="SAM" id="MobiDB-lite"/>
    </source>
</evidence>
<feature type="chain" id="PRO_5035757586" evidence="2">
    <location>
        <begin position="16"/>
        <end position="355"/>
    </location>
</feature>
<name>A0A8S1KAV7_PARPR</name>
<keyword evidence="4" id="KW-1185">Reference proteome</keyword>
<reference evidence="3" key="1">
    <citation type="submission" date="2021-01" db="EMBL/GenBank/DDBJ databases">
        <authorList>
            <consortium name="Genoscope - CEA"/>
            <person name="William W."/>
        </authorList>
    </citation>
    <scope>NUCLEOTIDE SEQUENCE</scope>
</reference>
<sequence length="355" mass="39784">MKALILLVLALSAFAFTEQMMSLEELANFNVKTMDCTRSDQFSFIEKQMKQWEDLLIHQKAISHDIKILEQMEKMITTKHHSFLEAQVSVSGKKLLKKLHKLELPLTKSQIGLSQVKALREQCHALDSENHEDRAAAKKELCKLLREYINSLNNCRQQCRSTPITVIKIKGQIKDIEIIRGGCANNGSQTGVKVTSQDDETHEITIHHHHKGKTTSETTQAAGSNNSESEAKAESHNEAQESQESTSNEQTSANETGDADEEEVTEENTETTEETTQAEETTENGEETTETTQEGEETTETTQEGEETTETTQEGEETTETTQEGEETTETTEETTETTEETTETTETTEETVTE</sequence>